<dbReference type="AlphaFoldDB" id="X1JSS8"/>
<gene>
    <name evidence="2" type="ORF">S03H2_53290</name>
</gene>
<sequence>GVSYEDFDPFNVECSTFNNLDLEINRKIIISLIVLIGTSVGVQLFDLIKNERQRGVQDKRIASISISLDLSIEESQVLALVEDFLNQNRVCYKPDLVSFIKNRNFQEDNGLNHNGIKHILDSLTAKHMIVEGSKITRSTILSNLNRSSIYEEIKNNPGMYLNKLSKNLGLSIFLTNWHLNILLRFNMIRKQEFNNQIAYFDSELPSENDYILQVISRVKCSELIEYLKLNSKGCTKSHIKKTIMHPKIPA</sequence>
<evidence type="ECO:0000256" key="1">
    <source>
        <dbReference type="SAM" id="Phobius"/>
    </source>
</evidence>
<keyword evidence="1" id="KW-1133">Transmembrane helix</keyword>
<dbReference type="EMBL" id="BARU01033913">
    <property type="protein sequence ID" value="GAH72868.1"/>
    <property type="molecule type" value="Genomic_DNA"/>
</dbReference>
<dbReference type="InterPro" id="IPR036390">
    <property type="entry name" value="WH_DNA-bd_sf"/>
</dbReference>
<keyword evidence="1" id="KW-0812">Transmembrane</keyword>
<feature type="non-terminal residue" evidence="2">
    <location>
        <position position="1"/>
    </location>
</feature>
<organism evidence="2">
    <name type="scientific">marine sediment metagenome</name>
    <dbReference type="NCBI Taxonomy" id="412755"/>
    <lineage>
        <taxon>unclassified sequences</taxon>
        <taxon>metagenomes</taxon>
        <taxon>ecological metagenomes</taxon>
    </lineage>
</organism>
<evidence type="ECO:0000313" key="2">
    <source>
        <dbReference type="EMBL" id="GAH72868.1"/>
    </source>
</evidence>
<comment type="caution">
    <text evidence="2">The sequence shown here is derived from an EMBL/GenBank/DDBJ whole genome shotgun (WGS) entry which is preliminary data.</text>
</comment>
<dbReference type="PANTHER" id="PTHR36216:SF1">
    <property type="entry name" value="HTH ARSR-TYPE DOMAIN-CONTAINING PROTEIN"/>
    <property type="match status" value="1"/>
</dbReference>
<reference evidence="2" key="1">
    <citation type="journal article" date="2014" name="Front. Microbiol.">
        <title>High frequency of phylogenetically diverse reductive dehalogenase-homologous genes in deep subseafloor sedimentary metagenomes.</title>
        <authorList>
            <person name="Kawai M."/>
            <person name="Futagami T."/>
            <person name="Toyoda A."/>
            <person name="Takaki Y."/>
            <person name="Nishi S."/>
            <person name="Hori S."/>
            <person name="Arai W."/>
            <person name="Tsubouchi T."/>
            <person name="Morono Y."/>
            <person name="Uchiyama I."/>
            <person name="Ito T."/>
            <person name="Fujiyama A."/>
            <person name="Inagaki F."/>
            <person name="Takami H."/>
        </authorList>
    </citation>
    <scope>NUCLEOTIDE SEQUENCE</scope>
    <source>
        <strain evidence="2">Expedition CK06-06</strain>
    </source>
</reference>
<name>X1JSS8_9ZZZZ</name>
<protein>
    <submittedName>
        <fullName evidence="2">Uncharacterized protein</fullName>
    </submittedName>
</protein>
<feature type="transmembrane region" description="Helical" evidence="1">
    <location>
        <begin position="28"/>
        <end position="48"/>
    </location>
</feature>
<accession>X1JSS8</accession>
<dbReference type="PANTHER" id="PTHR36216">
    <property type="entry name" value="TRANSCRIPTIONAL REGULATOR, TRMB"/>
    <property type="match status" value="1"/>
</dbReference>
<dbReference type="SUPFAM" id="SSF46785">
    <property type="entry name" value="Winged helix' DNA-binding domain"/>
    <property type="match status" value="1"/>
</dbReference>
<keyword evidence="1" id="KW-0472">Membrane</keyword>
<dbReference type="Gene3D" id="1.10.10.10">
    <property type="entry name" value="Winged helix-like DNA-binding domain superfamily/Winged helix DNA-binding domain"/>
    <property type="match status" value="1"/>
</dbReference>
<proteinExistence type="predicted"/>
<dbReference type="InterPro" id="IPR036388">
    <property type="entry name" value="WH-like_DNA-bd_sf"/>
</dbReference>